<evidence type="ECO:0000256" key="6">
    <source>
        <dbReference type="ARBA" id="ARBA00023040"/>
    </source>
</evidence>
<evidence type="ECO:0000256" key="9">
    <source>
        <dbReference type="ARBA" id="ARBA00023224"/>
    </source>
</evidence>
<feature type="transmembrane region" description="Helical" evidence="11">
    <location>
        <begin position="209"/>
        <end position="230"/>
    </location>
</feature>
<dbReference type="Proteomes" id="UP000006352">
    <property type="component" value="Unassembled WGS sequence"/>
</dbReference>
<name>J4H2X4_9APHY</name>
<dbReference type="RefSeq" id="XP_012181562.1">
    <property type="nucleotide sequence ID" value="XM_012326172.1"/>
</dbReference>
<evidence type="ECO:0000256" key="11">
    <source>
        <dbReference type="SAM" id="Phobius"/>
    </source>
</evidence>
<keyword evidence="7 11" id="KW-0472">Membrane</keyword>
<comment type="subcellular location">
    <subcellularLocation>
        <location evidence="1">Membrane</location>
        <topology evidence="1">Multi-pass membrane protein</topology>
    </subcellularLocation>
</comment>
<dbReference type="STRING" id="599839.J4H2X4"/>
<dbReference type="EMBL" id="HE797072">
    <property type="protein sequence ID" value="CCM02279.1"/>
    <property type="molecule type" value="Genomic_DNA"/>
</dbReference>
<protein>
    <submittedName>
        <fullName evidence="12">Uncharacterized protein</fullName>
    </submittedName>
</protein>
<organism evidence="12 13">
    <name type="scientific">Fibroporia radiculosa</name>
    <dbReference type="NCBI Taxonomy" id="599839"/>
    <lineage>
        <taxon>Eukaryota</taxon>
        <taxon>Fungi</taxon>
        <taxon>Dikarya</taxon>
        <taxon>Basidiomycota</taxon>
        <taxon>Agaricomycotina</taxon>
        <taxon>Agaricomycetes</taxon>
        <taxon>Polyporales</taxon>
        <taxon>Fibroporiaceae</taxon>
        <taxon>Fibroporia</taxon>
    </lineage>
</organism>
<dbReference type="InterPro" id="IPR001499">
    <property type="entry name" value="GPCR_STE3"/>
</dbReference>
<feature type="transmembrane region" description="Helical" evidence="11">
    <location>
        <begin position="15"/>
        <end position="38"/>
    </location>
</feature>
<evidence type="ECO:0000313" key="13">
    <source>
        <dbReference type="Proteomes" id="UP000006352"/>
    </source>
</evidence>
<evidence type="ECO:0000256" key="1">
    <source>
        <dbReference type="ARBA" id="ARBA00004141"/>
    </source>
</evidence>
<evidence type="ECO:0000256" key="8">
    <source>
        <dbReference type="ARBA" id="ARBA00023170"/>
    </source>
</evidence>
<evidence type="ECO:0000256" key="7">
    <source>
        <dbReference type="ARBA" id="ARBA00023136"/>
    </source>
</evidence>
<reference evidence="12 13" key="1">
    <citation type="journal article" date="2012" name="Appl. Environ. Microbiol.">
        <title>Short-read sequencing for genomic analysis of the brown rot fungus Fibroporia radiculosa.</title>
        <authorList>
            <person name="Tang J.D."/>
            <person name="Perkins A.D."/>
            <person name="Sonstegard T.S."/>
            <person name="Schroeder S.G."/>
            <person name="Burgess S.C."/>
            <person name="Diehl S.V."/>
        </authorList>
    </citation>
    <scope>NUCLEOTIDE SEQUENCE [LARGE SCALE GENOMIC DNA]</scope>
    <source>
        <strain evidence="12 13">TFFH 294</strain>
    </source>
</reference>
<dbReference type="GO" id="GO:0000750">
    <property type="term" value="P:pheromone-dependent signal transduction involved in conjugation with cellular fusion"/>
    <property type="evidence" value="ECO:0007669"/>
    <property type="project" value="TreeGrafter"/>
</dbReference>
<dbReference type="PANTHER" id="PTHR28097">
    <property type="entry name" value="PHEROMONE A FACTOR RECEPTOR"/>
    <property type="match status" value="1"/>
</dbReference>
<keyword evidence="3" id="KW-0589">Pheromone response</keyword>
<dbReference type="OrthoDB" id="2874149at2759"/>
<evidence type="ECO:0000256" key="4">
    <source>
        <dbReference type="ARBA" id="ARBA00022692"/>
    </source>
</evidence>
<feature type="transmembrane region" description="Helical" evidence="11">
    <location>
        <begin position="58"/>
        <end position="77"/>
    </location>
</feature>
<feature type="transmembrane region" description="Helical" evidence="11">
    <location>
        <begin position="102"/>
        <end position="123"/>
    </location>
</feature>
<feature type="transmembrane region" description="Helical" evidence="11">
    <location>
        <begin position="144"/>
        <end position="169"/>
    </location>
</feature>
<keyword evidence="8" id="KW-0675">Receptor</keyword>
<keyword evidence="9" id="KW-0807">Transducer</keyword>
<keyword evidence="6" id="KW-0297">G-protein coupled receptor</keyword>
<keyword evidence="13" id="KW-1185">Reference proteome</keyword>
<keyword evidence="5 11" id="KW-1133">Transmembrane helix</keyword>
<evidence type="ECO:0000313" key="12">
    <source>
        <dbReference type="EMBL" id="CCM02279.1"/>
    </source>
</evidence>
<dbReference type="PANTHER" id="PTHR28097:SF1">
    <property type="entry name" value="PHEROMONE A FACTOR RECEPTOR"/>
    <property type="match status" value="1"/>
</dbReference>
<dbReference type="PRINTS" id="PR00899">
    <property type="entry name" value="GPCRSTE3"/>
</dbReference>
<accession>J4H2X4</accession>
<dbReference type="GO" id="GO:0005886">
    <property type="term" value="C:plasma membrane"/>
    <property type="evidence" value="ECO:0007669"/>
    <property type="project" value="TreeGrafter"/>
</dbReference>
<dbReference type="GO" id="GO:0004932">
    <property type="term" value="F:mating-type factor pheromone receptor activity"/>
    <property type="evidence" value="ECO:0007669"/>
    <property type="project" value="InterPro"/>
</dbReference>
<gene>
    <name evidence="12" type="ORF">FIBRA_04364</name>
</gene>
<evidence type="ECO:0000256" key="10">
    <source>
        <dbReference type="SAM" id="MobiDB-lite"/>
    </source>
</evidence>
<dbReference type="GeneID" id="24097190"/>
<dbReference type="Pfam" id="PF02076">
    <property type="entry name" value="STE3"/>
    <property type="match status" value="1"/>
</dbReference>
<evidence type="ECO:0000256" key="5">
    <source>
        <dbReference type="ARBA" id="ARBA00022989"/>
    </source>
</evidence>
<evidence type="ECO:0000256" key="3">
    <source>
        <dbReference type="ARBA" id="ARBA00022507"/>
    </source>
</evidence>
<comment type="similarity">
    <text evidence="2">Belongs to the G-protein coupled receptor 4 family.</text>
</comment>
<dbReference type="HOGENOM" id="CLU_027592_1_0_1"/>
<dbReference type="AlphaFoldDB" id="J4H2X4"/>
<sequence>MLACLLPTIGRELKALAVTKLLLGARVALPGAALCLCWRIRHYALGSTVERGRSVLSFDYLMCLLLPIVYMAFHIIVQDYRFNLTEDVGCTPSVYASVPSLILVWLPPFLLSLATFMITTMIISHQLTTTRVFSGGSHGLITMAVLRPLIVSFMIVLFITISTGFFIYASVTTVPGFSPWTSWASVHYNLSRANIIPFADRAEIVSIELAWWVIPASSLVFVSTSILGFVSSSREDALSGYRELFSRVCASIHFYDHRHLLPSQSANVQPHMTLRSVETLAAAQLKSGWDDDLDAKPWKKRRPSPISIVIPKSVTTSPPASTASCDADASFAQSTLTYLQSPTGRDALGLASPPPSSWKAAKPPSPLLETPVSSNSPLQPPSTIPDSLPASPPHSILSAPWPRPPSAIPVSPVAPIAVHPPSPKPTYPRSRPPSIASVSASFASSTVSTSAYAPDPALVLHDSPTLPHFPPFADSGIPTMRVPGQSLTLAVPERAHKVRRKDRLLTRNLSLSMRGREKTREDVGAIYMTVVKETV</sequence>
<keyword evidence="4 11" id="KW-0812">Transmembrane</keyword>
<proteinExistence type="inferred from homology"/>
<dbReference type="InParanoid" id="J4H2X4"/>
<feature type="region of interest" description="Disordered" evidence="10">
    <location>
        <begin position="345"/>
        <end position="400"/>
    </location>
</feature>
<evidence type="ECO:0000256" key="2">
    <source>
        <dbReference type="ARBA" id="ARBA00011085"/>
    </source>
</evidence>